<comment type="caution">
    <text evidence="14">The sequence shown here is derived from an EMBL/GenBank/DDBJ whole genome shotgun (WGS) entry which is preliminary data.</text>
</comment>
<dbReference type="EMBL" id="VSWD01000007">
    <property type="protein sequence ID" value="KAK3096608.1"/>
    <property type="molecule type" value="Genomic_DNA"/>
</dbReference>
<evidence type="ECO:0000313" key="14">
    <source>
        <dbReference type="EMBL" id="KAK3096608.1"/>
    </source>
</evidence>
<evidence type="ECO:0000256" key="4">
    <source>
        <dbReference type="ARBA" id="ARBA00022833"/>
    </source>
</evidence>
<feature type="compositionally biased region" description="Basic and acidic residues" evidence="11">
    <location>
        <begin position="453"/>
        <end position="465"/>
    </location>
</feature>
<comment type="function">
    <text evidence="6">Required for the export of mRNAs containing poly(A) tails from the nucleus into the cytoplasm.</text>
</comment>
<feature type="region of interest" description="Disordered" evidence="11">
    <location>
        <begin position="381"/>
        <end position="465"/>
    </location>
</feature>
<dbReference type="PANTHER" id="PTHR46527">
    <property type="entry name" value="NUCLEOPORIN-LIKE PROTEIN 2"/>
    <property type="match status" value="1"/>
</dbReference>
<dbReference type="Pfam" id="PF14608">
    <property type="entry name" value="zf-CCCH_2"/>
    <property type="match status" value="2"/>
</dbReference>
<feature type="compositionally biased region" description="Polar residues" evidence="11">
    <location>
        <begin position="124"/>
        <end position="136"/>
    </location>
</feature>
<feature type="region of interest" description="Disordered" evidence="11">
    <location>
        <begin position="185"/>
        <end position="225"/>
    </location>
</feature>
<dbReference type="SUPFAM" id="SSF90229">
    <property type="entry name" value="CCCH zinc finger"/>
    <property type="match status" value="2"/>
</dbReference>
<dbReference type="GO" id="GO:0031965">
    <property type="term" value="C:nuclear membrane"/>
    <property type="evidence" value="ECO:0007669"/>
    <property type="project" value="UniProtKB-SubCell"/>
</dbReference>
<reference evidence="14" key="1">
    <citation type="submission" date="2019-08" db="EMBL/GenBank/DDBJ databases">
        <title>The improved chromosome-level genome for the pearl oyster Pinctada fucata martensii using PacBio sequencing and Hi-C.</title>
        <authorList>
            <person name="Zheng Z."/>
        </authorList>
    </citation>
    <scope>NUCLEOTIDE SEQUENCE</scope>
    <source>
        <strain evidence="14">ZZ-2019</strain>
        <tissue evidence="14">Adductor muscle</tissue>
    </source>
</reference>
<feature type="domain" description="C3H1-type" evidence="12">
    <location>
        <begin position="140"/>
        <end position="167"/>
    </location>
</feature>
<proteinExistence type="predicted"/>
<dbReference type="Pfam" id="PF05495">
    <property type="entry name" value="zf-CHY"/>
    <property type="match status" value="1"/>
</dbReference>
<evidence type="ECO:0000256" key="9">
    <source>
        <dbReference type="PROSITE-ProRule" id="PRU00601"/>
    </source>
</evidence>
<evidence type="ECO:0000256" key="10">
    <source>
        <dbReference type="PROSITE-ProRule" id="PRU00723"/>
    </source>
</evidence>
<keyword evidence="5" id="KW-0539">Nucleus</keyword>
<dbReference type="InterPro" id="IPR037274">
    <property type="entry name" value="Znf_CHY_sf"/>
</dbReference>
<dbReference type="SMART" id="SM00356">
    <property type="entry name" value="ZnF_C3H1"/>
    <property type="match status" value="3"/>
</dbReference>
<dbReference type="InterPro" id="IPR036855">
    <property type="entry name" value="Znf_CCCH_sf"/>
</dbReference>
<evidence type="ECO:0000259" key="13">
    <source>
        <dbReference type="PROSITE" id="PS51266"/>
    </source>
</evidence>
<evidence type="ECO:0000256" key="3">
    <source>
        <dbReference type="ARBA" id="ARBA00022771"/>
    </source>
</evidence>
<organism evidence="14 15">
    <name type="scientific">Pinctada imbricata</name>
    <name type="common">Atlantic pearl-oyster</name>
    <name type="synonym">Pinctada martensii</name>
    <dbReference type="NCBI Taxonomy" id="66713"/>
    <lineage>
        <taxon>Eukaryota</taxon>
        <taxon>Metazoa</taxon>
        <taxon>Spiralia</taxon>
        <taxon>Lophotrochozoa</taxon>
        <taxon>Mollusca</taxon>
        <taxon>Bivalvia</taxon>
        <taxon>Autobranchia</taxon>
        <taxon>Pteriomorphia</taxon>
        <taxon>Pterioida</taxon>
        <taxon>Pterioidea</taxon>
        <taxon>Pteriidae</taxon>
        <taxon>Pinctada</taxon>
    </lineage>
</organism>
<feature type="compositionally biased region" description="Basic and acidic residues" evidence="11">
    <location>
        <begin position="716"/>
        <end position="730"/>
    </location>
</feature>
<feature type="compositionally biased region" description="Basic and acidic residues" evidence="11">
    <location>
        <begin position="215"/>
        <end position="225"/>
    </location>
</feature>
<feature type="domain" description="C3H1-type" evidence="12">
    <location>
        <begin position="3"/>
        <end position="31"/>
    </location>
</feature>
<feature type="compositionally biased region" description="Basic residues" evidence="11">
    <location>
        <begin position="750"/>
        <end position="762"/>
    </location>
</feature>
<feature type="region of interest" description="Disordered" evidence="11">
    <location>
        <begin position="37"/>
        <end position="57"/>
    </location>
</feature>
<dbReference type="PANTHER" id="PTHR46527:SF1">
    <property type="entry name" value="NUCLEOPORIN NUP42"/>
    <property type="match status" value="1"/>
</dbReference>
<dbReference type="Proteomes" id="UP001186944">
    <property type="component" value="Unassembled WGS sequence"/>
</dbReference>
<dbReference type="GO" id="GO:0008270">
    <property type="term" value="F:zinc ion binding"/>
    <property type="evidence" value="ECO:0007669"/>
    <property type="project" value="UniProtKB-KW"/>
</dbReference>
<dbReference type="InterPro" id="IPR008913">
    <property type="entry name" value="Znf_CHY"/>
</dbReference>
<evidence type="ECO:0000256" key="2">
    <source>
        <dbReference type="ARBA" id="ARBA00022723"/>
    </source>
</evidence>
<evidence type="ECO:0000259" key="12">
    <source>
        <dbReference type="PROSITE" id="PS50103"/>
    </source>
</evidence>
<dbReference type="InterPro" id="IPR036280">
    <property type="entry name" value="Multihaem_cyt_sf"/>
</dbReference>
<evidence type="ECO:0000256" key="8">
    <source>
        <dbReference type="ARBA" id="ARBA00042384"/>
    </source>
</evidence>
<keyword evidence="3 9" id="KW-0863">Zinc-finger</keyword>
<feature type="zinc finger region" description="C3H1-type" evidence="10">
    <location>
        <begin position="140"/>
        <end position="167"/>
    </location>
</feature>
<dbReference type="AlphaFoldDB" id="A0AA88Y272"/>
<feature type="zinc finger region" description="C3H1-type" evidence="10">
    <location>
        <begin position="84"/>
        <end position="112"/>
    </location>
</feature>
<keyword evidence="4 10" id="KW-0862">Zinc</keyword>
<protein>
    <recommendedName>
        <fullName evidence="7">Nucleoporin NUP42</fullName>
    </recommendedName>
    <alternativeName>
        <fullName evidence="8">Nucleoporin-like protein 2</fullName>
    </alternativeName>
</protein>
<feature type="compositionally biased region" description="Acidic residues" evidence="11">
    <location>
        <begin position="391"/>
        <end position="410"/>
    </location>
</feature>
<dbReference type="PROSITE" id="PS51266">
    <property type="entry name" value="ZF_CHY"/>
    <property type="match status" value="1"/>
</dbReference>
<dbReference type="SUPFAM" id="SSF48695">
    <property type="entry name" value="Multiheme cytochromes"/>
    <property type="match status" value="1"/>
</dbReference>
<feature type="region of interest" description="Disordered" evidence="11">
    <location>
        <begin position="716"/>
        <end position="762"/>
    </location>
</feature>
<dbReference type="PROSITE" id="PS50103">
    <property type="entry name" value="ZF_C3H1"/>
    <property type="match status" value="3"/>
</dbReference>
<evidence type="ECO:0000256" key="1">
    <source>
        <dbReference type="ARBA" id="ARBA00004335"/>
    </source>
</evidence>
<dbReference type="Pfam" id="PF25585">
    <property type="entry name" value="zf-CCCH_DUS3L"/>
    <property type="match status" value="1"/>
</dbReference>
<sequence>MLNSSQQICHYFNTKSGCRFGRNCRFSHVKHKPVLPYKEEDGSSVRGQETQQTNQVPKTDKFVETQQHEALKDLSPATSEGFQGEKRGICFTFEKYQRCRFGENCRFLHSISTEKTSEVKESARNNNAPVKQPNTKRQNEAGKKPCQFFQSGYCRKGDKCRYYHPLQESQIDNVDVLLEEDLNLKDDRNQRGGRRGRGRQGHFSSRKPVTRPPVKPKEIRKEDATEEDIKKLNKTEREQLKRRLSTNDLDVVEETEDSGCYWFKFASSDPDWPYDVKDFLLEVTIPKNYPLQMFIVNLPVDQDLPETVRRHVEASIEEWIENKEKEREKSEYLSLVFRPFLMWLDKALEDIVTAGLRQLKRELVAREAGFQFISASQLRREQQERIQASSEDSDTEEEEEEDESSSDEGEDPRYAPRPLIYRKRRDSEEDMYTGPARQDSDYEEDIVDTAMTKSDKKEEEQRKGTEMKLRNLQLGENAATMIFMKVKVVVQCARCKNKSDVILQATRPILVSCSKCNNPQVVNFRPAIMHQFSSVMGYLDLDGCSAFDLILQESDFKLGCFSCNKEMKAKSISPGQFSDSWCMSCHAKMRVMGESVKFSVLEPSSLQIDRENIQSVNVQKPKKIPKDPAIQLGNPLPDEGTCKHYKKSFRWLRFPCCGKAYPCDICHDSKEDHEMIFANRMICGHCSKEQPFSVDKPCSGCSMALTKSRTAHWEGGKGCRDRVKMSRNDPQKFSGQSKTTSKKAQEKAKPKEKKTKLRHSSN</sequence>
<feature type="domain" description="C3H1-type" evidence="12">
    <location>
        <begin position="84"/>
        <end position="112"/>
    </location>
</feature>
<evidence type="ECO:0000313" key="15">
    <source>
        <dbReference type="Proteomes" id="UP001186944"/>
    </source>
</evidence>
<feature type="domain" description="CHY-type" evidence="13">
    <location>
        <begin position="635"/>
        <end position="703"/>
    </location>
</feature>
<feature type="zinc finger region" description="C3H1-type" evidence="10">
    <location>
        <begin position="3"/>
        <end position="31"/>
    </location>
</feature>
<feature type="compositionally biased region" description="Polar residues" evidence="11">
    <location>
        <begin position="45"/>
        <end position="57"/>
    </location>
</feature>
<dbReference type="InterPro" id="IPR000571">
    <property type="entry name" value="Znf_CCCH"/>
</dbReference>
<dbReference type="InterPro" id="IPR051767">
    <property type="entry name" value="Nucleoporin_NUP42"/>
</dbReference>
<feature type="region of interest" description="Disordered" evidence="11">
    <location>
        <begin position="116"/>
        <end position="142"/>
    </location>
</feature>
<gene>
    <name evidence="14" type="ORF">FSP39_001645</name>
</gene>
<evidence type="ECO:0000256" key="11">
    <source>
        <dbReference type="SAM" id="MobiDB-lite"/>
    </source>
</evidence>
<comment type="subcellular location">
    <subcellularLocation>
        <location evidence="1">Nucleus membrane</location>
        <topology evidence="1">Peripheral membrane protein</topology>
        <orientation evidence="1">Cytoplasmic side</orientation>
    </subcellularLocation>
</comment>
<name>A0AA88Y272_PINIB</name>
<dbReference type="SUPFAM" id="SSF161219">
    <property type="entry name" value="CHY zinc finger-like"/>
    <property type="match status" value="1"/>
</dbReference>
<evidence type="ECO:0000256" key="7">
    <source>
        <dbReference type="ARBA" id="ARBA00039886"/>
    </source>
</evidence>
<dbReference type="Gene3D" id="4.10.1000.10">
    <property type="entry name" value="Zinc finger, CCCH-type"/>
    <property type="match status" value="3"/>
</dbReference>
<feature type="compositionally biased region" description="Basic residues" evidence="11">
    <location>
        <begin position="191"/>
        <end position="209"/>
    </location>
</feature>
<accession>A0AA88Y272</accession>
<evidence type="ECO:0000256" key="6">
    <source>
        <dbReference type="ARBA" id="ARBA00037262"/>
    </source>
</evidence>
<keyword evidence="15" id="KW-1185">Reference proteome</keyword>
<evidence type="ECO:0000256" key="5">
    <source>
        <dbReference type="ARBA" id="ARBA00023242"/>
    </source>
</evidence>
<keyword evidence="2 10" id="KW-0479">Metal-binding</keyword>